<organism evidence="1 2">
    <name type="scientific">Candidatus Avichristensenella intestinipullorum</name>
    <dbReference type="NCBI Taxonomy" id="2840693"/>
    <lineage>
        <taxon>Bacteria</taxon>
        <taxon>Bacillati</taxon>
        <taxon>Bacillota</taxon>
        <taxon>Clostridia</taxon>
        <taxon>Candidatus Avichristensenella</taxon>
    </lineage>
</organism>
<evidence type="ECO:0000313" key="2">
    <source>
        <dbReference type="Proteomes" id="UP000886819"/>
    </source>
</evidence>
<dbReference type="Pfam" id="PF13242">
    <property type="entry name" value="Hydrolase_like"/>
    <property type="match status" value="1"/>
</dbReference>
<dbReference type="InterPro" id="IPR023214">
    <property type="entry name" value="HAD_sf"/>
</dbReference>
<dbReference type="NCBIfam" id="TIGR01460">
    <property type="entry name" value="HAD-SF-IIA"/>
    <property type="match status" value="1"/>
</dbReference>
<reference evidence="1" key="1">
    <citation type="submission" date="2020-10" db="EMBL/GenBank/DDBJ databases">
        <authorList>
            <person name="Gilroy R."/>
        </authorList>
    </citation>
    <scope>NUCLEOTIDE SEQUENCE</scope>
    <source>
        <strain evidence="1">ChiHile30-977</strain>
    </source>
</reference>
<protein>
    <submittedName>
        <fullName evidence="1">HAD-IIA family hydrolase</fullName>
    </submittedName>
</protein>
<proteinExistence type="predicted"/>
<dbReference type="GO" id="GO:0016791">
    <property type="term" value="F:phosphatase activity"/>
    <property type="evidence" value="ECO:0007669"/>
    <property type="project" value="TreeGrafter"/>
</dbReference>
<dbReference type="SUPFAM" id="SSF56784">
    <property type="entry name" value="HAD-like"/>
    <property type="match status" value="1"/>
</dbReference>
<dbReference type="InterPro" id="IPR006357">
    <property type="entry name" value="HAD-SF_hydro_IIA"/>
</dbReference>
<gene>
    <name evidence="1" type="ORF">IAA66_04455</name>
</gene>
<dbReference type="GO" id="GO:0005737">
    <property type="term" value="C:cytoplasm"/>
    <property type="evidence" value="ECO:0007669"/>
    <property type="project" value="TreeGrafter"/>
</dbReference>
<keyword evidence="1" id="KW-0378">Hydrolase</keyword>
<sequence>MDGTFYLGDNPIEGSLDFLEALRRTGRQALFLTNNSSKNAGTYVKKLQRMGVTDPFLRVYTSGQATGAYVRKRFAGQRAFLLGNELLRGELESMGVCVDNERPDYVLVGFDTTLDYAKMTRVCDLVRAGLPYVATHPDFNCPTETGFIPDIGAIMAFIEASTGRKADVIVGKPYGGIVEGALEMAGATAAESAMVGDRLYTDVATGVNFGMTAILVLSGEATRADMEASPVKPHLVFDRLSDMIPYLEAE</sequence>
<comment type="caution">
    <text evidence="1">The sequence shown here is derived from an EMBL/GenBank/DDBJ whole genome shotgun (WGS) entry which is preliminary data.</text>
</comment>
<accession>A0A9D1CIJ0</accession>
<dbReference type="Proteomes" id="UP000886819">
    <property type="component" value="Unassembled WGS sequence"/>
</dbReference>
<dbReference type="InterPro" id="IPR036412">
    <property type="entry name" value="HAD-like_sf"/>
</dbReference>
<name>A0A9D1CIJ0_9FIRM</name>
<dbReference type="AlphaFoldDB" id="A0A9D1CIJ0"/>
<dbReference type="Gene3D" id="3.40.50.1000">
    <property type="entry name" value="HAD superfamily/HAD-like"/>
    <property type="match status" value="2"/>
</dbReference>
<dbReference type="PANTHER" id="PTHR19288">
    <property type="entry name" value="4-NITROPHENYLPHOSPHATASE-RELATED"/>
    <property type="match status" value="1"/>
</dbReference>
<evidence type="ECO:0000313" key="1">
    <source>
        <dbReference type="EMBL" id="HIQ62825.1"/>
    </source>
</evidence>
<dbReference type="EMBL" id="DVFI01000067">
    <property type="protein sequence ID" value="HIQ62825.1"/>
    <property type="molecule type" value="Genomic_DNA"/>
</dbReference>
<dbReference type="PANTHER" id="PTHR19288:SF46">
    <property type="entry name" value="HALOACID DEHALOGENASE-LIKE HYDROLASE DOMAIN-CONTAINING PROTEIN 2"/>
    <property type="match status" value="1"/>
</dbReference>
<reference evidence="1" key="2">
    <citation type="journal article" date="2021" name="PeerJ">
        <title>Extensive microbial diversity within the chicken gut microbiome revealed by metagenomics and culture.</title>
        <authorList>
            <person name="Gilroy R."/>
            <person name="Ravi A."/>
            <person name="Getino M."/>
            <person name="Pursley I."/>
            <person name="Horton D.L."/>
            <person name="Alikhan N.F."/>
            <person name="Baker D."/>
            <person name="Gharbi K."/>
            <person name="Hall N."/>
            <person name="Watson M."/>
            <person name="Adriaenssens E.M."/>
            <person name="Foster-Nyarko E."/>
            <person name="Jarju S."/>
            <person name="Secka A."/>
            <person name="Antonio M."/>
            <person name="Oren A."/>
            <person name="Chaudhuri R.R."/>
            <person name="La Ragione R."/>
            <person name="Hildebrand F."/>
            <person name="Pallen M.J."/>
        </authorList>
    </citation>
    <scope>NUCLEOTIDE SEQUENCE</scope>
    <source>
        <strain evidence="1">ChiHile30-977</strain>
    </source>
</reference>
<dbReference type="Pfam" id="PF13344">
    <property type="entry name" value="Hydrolase_6"/>
    <property type="match status" value="1"/>
</dbReference>